<accession>A0ABR1UBY5</accession>
<comment type="caution">
    <text evidence="2">The sequence shown here is derived from an EMBL/GenBank/DDBJ whole genome shotgun (WGS) entry which is preliminary data.</text>
</comment>
<keyword evidence="1" id="KW-0472">Membrane</keyword>
<proteinExistence type="predicted"/>
<keyword evidence="1" id="KW-0812">Transmembrane</keyword>
<reference evidence="2 3" key="1">
    <citation type="submission" date="2023-01" db="EMBL/GenBank/DDBJ databases">
        <title>Analysis of 21 Apiospora genomes using comparative genomics revels a genus with tremendous synthesis potential of carbohydrate active enzymes and secondary metabolites.</title>
        <authorList>
            <person name="Sorensen T."/>
        </authorList>
    </citation>
    <scope>NUCLEOTIDE SEQUENCE [LARGE SCALE GENOMIC DNA]</scope>
    <source>
        <strain evidence="2 3">CBS 33761</strain>
    </source>
</reference>
<evidence type="ECO:0000256" key="1">
    <source>
        <dbReference type="SAM" id="Phobius"/>
    </source>
</evidence>
<sequence length="77" mass="7925">MPAAAAASTATTVVLLDLPALWWALGLFWAMGALFGFGLAVCLAPVADGRPACPHGAHCPYCELYKPSAPVPITITT</sequence>
<feature type="transmembrane region" description="Helical" evidence="1">
    <location>
        <begin position="20"/>
        <end position="44"/>
    </location>
</feature>
<dbReference type="Proteomes" id="UP001444661">
    <property type="component" value="Unassembled WGS sequence"/>
</dbReference>
<protein>
    <submittedName>
        <fullName evidence="2">Uncharacterized protein</fullName>
    </submittedName>
</protein>
<keyword evidence="3" id="KW-1185">Reference proteome</keyword>
<organism evidence="2 3">
    <name type="scientific">Apiospora rasikravindrae</name>
    <dbReference type="NCBI Taxonomy" id="990691"/>
    <lineage>
        <taxon>Eukaryota</taxon>
        <taxon>Fungi</taxon>
        <taxon>Dikarya</taxon>
        <taxon>Ascomycota</taxon>
        <taxon>Pezizomycotina</taxon>
        <taxon>Sordariomycetes</taxon>
        <taxon>Xylariomycetidae</taxon>
        <taxon>Amphisphaeriales</taxon>
        <taxon>Apiosporaceae</taxon>
        <taxon>Apiospora</taxon>
    </lineage>
</organism>
<dbReference type="EMBL" id="JAQQWK010000001">
    <property type="protein sequence ID" value="KAK8055610.1"/>
    <property type="molecule type" value="Genomic_DNA"/>
</dbReference>
<name>A0ABR1UBY5_9PEZI</name>
<evidence type="ECO:0000313" key="2">
    <source>
        <dbReference type="EMBL" id="KAK8055610.1"/>
    </source>
</evidence>
<keyword evidence="1" id="KW-1133">Transmembrane helix</keyword>
<gene>
    <name evidence="2" type="ORF">PG993_000837</name>
</gene>
<evidence type="ECO:0000313" key="3">
    <source>
        <dbReference type="Proteomes" id="UP001444661"/>
    </source>
</evidence>